<proteinExistence type="predicted"/>
<name>A0A3B0XSF1_9ZZZZ</name>
<protein>
    <submittedName>
        <fullName evidence="1">Uncharacterized protein</fullName>
    </submittedName>
</protein>
<feature type="non-terminal residue" evidence="1">
    <location>
        <position position="1"/>
    </location>
</feature>
<gene>
    <name evidence="1" type="ORF">MNBD_GAMMA10-3383</name>
</gene>
<evidence type="ECO:0000313" key="1">
    <source>
        <dbReference type="EMBL" id="VAW64789.1"/>
    </source>
</evidence>
<reference evidence="1" key="1">
    <citation type="submission" date="2018-06" db="EMBL/GenBank/DDBJ databases">
        <authorList>
            <person name="Zhirakovskaya E."/>
        </authorList>
    </citation>
    <scope>NUCLEOTIDE SEQUENCE</scope>
</reference>
<dbReference type="EMBL" id="UOFJ01000148">
    <property type="protein sequence ID" value="VAW64789.1"/>
    <property type="molecule type" value="Genomic_DNA"/>
</dbReference>
<organism evidence="1">
    <name type="scientific">hydrothermal vent metagenome</name>
    <dbReference type="NCBI Taxonomy" id="652676"/>
    <lineage>
        <taxon>unclassified sequences</taxon>
        <taxon>metagenomes</taxon>
        <taxon>ecological metagenomes</taxon>
    </lineage>
</organism>
<sequence>LIQLGLDPLIIFYNESKSVFIKYDIYFRKEGDKWIITR</sequence>
<accession>A0A3B0XSF1</accession>
<dbReference type="AlphaFoldDB" id="A0A3B0XSF1"/>